<organism evidence="3 4">
    <name type="scientific">Caulobacter mirabilis</name>
    <dbReference type="NCBI Taxonomy" id="69666"/>
    <lineage>
        <taxon>Bacteria</taxon>
        <taxon>Pseudomonadati</taxon>
        <taxon>Pseudomonadota</taxon>
        <taxon>Alphaproteobacteria</taxon>
        <taxon>Caulobacterales</taxon>
        <taxon>Caulobacteraceae</taxon>
        <taxon>Caulobacter</taxon>
    </lineage>
</organism>
<dbReference type="Proteomes" id="UP000228945">
    <property type="component" value="Chromosome"/>
</dbReference>
<name>A0A2D2AYB2_9CAUL</name>
<dbReference type="OrthoDB" id="107347at2"/>
<sequence>MLSRRDFAAGLGGLAVAPRVLAEEFPDTPVQIDARQDRYDRLTIPVRLGDGPPHDFVVDTGADCSVLAIDLAESLALPPGKPVLVHGITGAQMTPTVKAPPLVVGGVALKRREFPILPRDRLGADGLLGVDVLQRRRLIMDFKARRFEIQATSPHHGGGGGVRSALVPAHDSFGRLTVIDARAYGALATAFVDSGGGMTIVNETLAAAVRKRGYWREPAQRVMLTGVTQHVLYGEVRLLDRLALGDLKFRNVPVVVSDLHLFNQWGLTGKAAILLGANVLRLFSRIELDYGRRQMLFQAGREPTPLAA</sequence>
<evidence type="ECO:0000313" key="4">
    <source>
        <dbReference type="Proteomes" id="UP000228945"/>
    </source>
</evidence>
<evidence type="ECO:0000313" key="3">
    <source>
        <dbReference type="EMBL" id="ATQ43010.1"/>
    </source>
</evidence>
<dbReference type="InterPro" id="IPR001995">
    <property type="entry name" value="Peptidase_A2_cat"/>
</dbReference>
<gene>
    <name evidence="3" type="ORF">CSW64_11620</name>
</gene>
<dbReference type="KEGG" id="cmb:CSW64_11620"/>
<dbReference type="Pfam" id="PF13650">
    <property type="entry name" value="Asp_protease_2"/>
    <property type="match status" value="2"/>
</dbReference>
<keyword evidence="4" id="KW-1185">Reference proteome</keyword>
<dbReference type="GO" id="GO:0006508">
    <property type="term" value="P:proteolysis"/>
    <property type="evidence" value="ECO:0007669"/>
    <property type="project" value="InterPro"/>
</dbReference>
<reference evidence="3 4" key="1">
    <citation type="submission" date="2017-10" db="EMBL/GenBank/DDBJ databases">
        <title>Genome sequence of Caulobacter mirabilis FWC38.</title>
        <authorList>
            <person name="Fiebig A."/>
            <person name="Crosson S."/>
        </authorList>
    </citation>
    <scope>NUCLEOTIDE SEQUENCE [LARGE SCALE GENOMIC DNA]</scope>
    <source>
        <strain evidence="3 4">FWC 38</strain>
    </source>
</reference>
<proteinExistence type="predicted"/>
<keyword evidence="1" id="KW-0378">Hydrolase</keyword>
<protein>
    <recommendedName>
        <fullName evidence="2">Peptidase A2 domain-containing protein</fullName>
    </recommendedName>
</protein>
<dbReference type="GO" id="GO:0004190">
    <property type="term" value="F:aspartic-type endopeptidase activity"/>
    <property type="evidence" value="ECO:0007669"/>
    <property type="project" value="InterPro"/>
</dbReference>
<dbReference type="EMBL" id="CP024201">
    <property type="protein sequence ID" value="ATQ43010.1"/>
    <property type="molecule type" value="Genomic_DNA"/>
</dbReference>
<dbReference type="SUPFAM" id="SSF50630">
    <property type="entry name" value="Acid proteases"/>
    <property type="match status" value="2"/>
</dbReference>
<dbReference type="AlphaFoldDB" id="A0A2D2AYB2"/>
<dbReference type="InterPro" id="IPR034122">
    <property type="entry name" value="Retropepsin-like_bacterial"/>
</dbReference>
<dbReference type="InterPro" id="IPR021109">
    <property type="entry name" value="Peptidase_aspartic_dom_sf"/>
</dbReference>
<accession>A0A2D2AYB2</accession>
<dbReference type="RefSeq" id="WP_099622261.1">
    <property type="nucleotide sequence ID" value="NZ_CP024201.1"/>
</dbReference>
<dbReference type="CDD" id="cd05483">
    <property type="entry name" value="retropepsin_like_bacteria"/>
    <property type="match status" value="1"/>
</dbReference>
<dbReference type="PROSITE" id="PS50175">
    <property type="entry name" value="ASP_PROT_RETROV"/>
    <property type="match status" value="1"/>
</dbReference>
<feature type="domain" description="Peptidase A2" evidence="2">
    <location>
        <begin position="54"/>
        <end position="90"/>
    </location>
</feature>
<evidence type="ECO:0000256" key="1">
    <source>
        <dbReference type="ARBA" id="ARBA00022801"/>
    </source>
</evidence>
<evidence type="ECO:0000259" key="2">
    <source>
        <dbReference type="PROSITE" id="PS50175"/>
    </source>
</evidence>
<dbReference type="Gene3D" id="2.40.70.10">
    <property type="entry name" value="Acid Proteases"/>
    <property type="match status" value="2"/>
</dbReference>